<dbReference type="Proteomes" id="UP000264693">
    <property type="component" value="Chromosome"/>
</dbReference>
<evidence type="ECO:0000313" key="3">
    <source>
        <dbReference type="Proteomes" id="UP000224740"/>
    </source>
</evidence>
<dbReference type="AlphaFoldDB" id="A0A347TKM6"/>
<name>A0A347TKM6_9BACT</name>
<sequence length="103" mass="11390">MGGGGSSSKNYTYNTIDVKPVTNVEIDTEEIAKAIKDGSLEEKEAIIETTKLKAVLAKAGLDLEKQKQAQEFFKDEKTRNQLALLTVIIGSSYIYKHLKKGKK</sequence>
<dbReference type="Proteomes" id="UP000224740">
    <property type="component" value="Unassembled WGS sequence"/>
</dbReference>
<dbReference type="EMBL" id="CP032101">
    <property type="protein sequence ID" value="AXX87154.1"/>
    <property type="molecule type" value="Genomic_DNA"/>
</dbReference>
<reference evidence="1 4" key="3">
    <citation type="submission" date="2018-08" db="EMBL/GenBank/DDBJ databases">
        <title>Complete genome of the Arcobacter marinus type strain JCM 15502.</title>
        <authorList>
            <person name="Miller W.G."/>
            <person name="Yee E."/>
            <person name="Huynh S."/>
            <person name="Parker C.T."/>
        </authorList>
    </citation>
    <scope>NUCLEOTIDE SEQUENCE [LARGE SCALE GENOMIC DNA]</scope>
    <source>
        <strain evidence="1 4">JCM 15502</strain>
    </source>
</reference>
<dbReference type="RefSeq" id="WP_099311491.1">
    <property type="nucleotide sequence ID" value="NZ_CP032101.1"/>
</dbReference>
<protein>
    <submittedName>
        <fullName evidence="1">Uncharacterized protein</fullName>
    </submittedName>
</protein>
<evidence type="ECO:0000313" key="4">
    <source>
        <dbReference type="Proteomes" id="UP000264693"/>
    </source>
</evidence>
<reference evidence="3" key="1">
    <citation type="submission" date="2017-09" db="EMBL/GenBank/DDBJ databases">
        <title>Arcobacter canalis sp. nov., a new species isolated from a water canal contaminated with urban sewage.</title>
        <authorList>
            <person name="Perez-Cataluna A."/>
            <person name="Salas-Masso N."/>
            <person name="Figueras M.J."/>
        </authorList>
    </citation>
    <scope>NUCLEOTIDE SEQUENCE [LARGE SCALE GENOMIC DNA]</scope>
    <source>
        <strain evidence="3">CECT 7727</strain>
    </source>
</reference>
<dbReference type="KEGG" id="amar:AMRN_1418"/>
<evidence type="ECO:0000313" key="1">
    <source>
        <dbReference type="EMBL" id="AXX87154.1"/>
    </source>
</evidence>
<reference evidence="2" key="2">
    <citation type="submission" date="2017-09" db="EMBL/GenBank/DDBJ databases">
        <authorList>
            <person name="Perez-Cataluna A."/>
            <person name="Figueras M.J."/>
            <person name="Salas-Masso N."/>
        </authorList>
    </citation>
    <scope>NUCLEOTIDE SEQUENCE</scope>
    <source>
        <strain evidence="2">CECT 7727</strain>
    </source>
</reference>
<gene>
    <name evidence="1" type="ORF">AMRN_1418</name>
    <name evidence="2" type="ORF">CPH92_09530</name>
</gene>
<accession>A0A347TKM6</accession>
<evidence type="ECO:0000313" key="2">
    <source>
        <dbReference type="EMBL" id="PHO14817.1"/>
    </source>
</evidence>
<keyword evidence="3" id="KW-1185">Reference proteome</keyword>
<proteinExistence type="predicted"/>
<dbReference type="EMBL" id="NXAO01000046">
    <property type="protein sequence ID" value="PHO14817.1"/>
    <property type="molecule type" value="Genomic_DNA"/>
</dbReference>
<organism evidence="1 4">
    <name type="scientific">Malaciobacter marinus</name>
    <dbReference type="NCBI Taxonomy" id="505249"/>
    <lineage>
        <taxon>Bacteria</taxon>
        <taxon>Pseudomonadati</taxon>
        <taxon>Campylobacterota</taxon>
        <taxon>Epsilonproteobacteria</taxon>
        <taxon>Campylobacterales</taxon>
        <taxon>Arcobacteraceae</taxon>
        <taxon>Malaciobacter</taxon>
    </lineage>
</organism>